<dbReference type="eggNOG" id="COG0657">
    <property type="taxonomic scope" value="Bacteria"/>
</dbReference>
<dbReference type="HOGENOM" id="CLU_012494_5_2_9"/>
<gene>
    <name evidence="2" type="ORF">HMPREF0549_1312</name>
</gene>
<protein>
    <recommendedName>
        <fullName evidence="1">BD-FAE-like domain-containing protein</fullName>
    </recommendedName>
</protein>
<organism evidence="2 3">
    <name type="scientific">Limosilactobacillus vaginalis DSM 5837 = ATCC 49540</name>
    <dbReference type="NCBI Taxonomy" id="1423814"/>
    <lineage>
        <taxon>Bacteria</taxon>
        <taxon>Bacillati</taxon>
        <taxon>Bacillota</taxon>
        <taxon>Bacilli</taxon>
        <taxon>Lactobacillales</taxon>
        <taxon>Lactobacillaceae</taxon>
        <taxon>Limosilactobacillus</taxon>
    </lineage>
</organism>
<dbReference type="EMBL" id="ACGV01000143">
    <property type="protein sequence ID" value="EEJ40245.1"/>
    <property type="molecule type" value="Genomic_DNA"/>
</dbReference>
<name>C2EV26_9LACO</name>
<evidence type="ECO:0000259" key="1">
    <source>
        <dbReference type="Pfam" id="PF20434"/>
    </source>
</evidence>
<dbReference type="InterPro" id="IPR029058">
    <property type="entry name" value="AB_hydrolase_fold"/>
</dbReference>
<dbReference type="STRING" id="1423814.HMPREF0549_1312"/>
<dbReference type="Proteomes" id="UP000004483">
    <property type="component" value="Unassembled WGS sequence"/>
</dbReference>
<accession>C2EV26</accession>
<proteinExistence type="predicted"/>
<dbReference type="InterPro" id="IPR049492">
    <property type="entry name" value="BD-FAE-like_dom"/>
</dbReference>
<comment type="caution">
    <text evidence="2">The sequence shown here is derived from an EMBL/GenBank/DDBJ whole genome shotgun (WGS) entry which is preliminary data.</text>
</comment>
<evidence type="ECO:0000313" key="2">
    <source>
        <dbReference type="EMBL" id="EEJ40245.1"/>
    </source>
</evidence>
<evidence type="ECO:0000313" key="3">
    <source>
        <dbReference type="Proteomes" id="UP000004483"/>
    </source>
</evidence>
<dbReference type="Gene3D" id="3.40.50.1820">
    <property type="entry name" value="alpha/beta hydrolase"/>
    <property type="match status" value="1"/>
</dbReference>
<dbReference type="AlphaFoldDB" id="C2EV26"/>
<sequence length="248" mass="27504">MKIKVLKNGGILMDIQNVSLFQSFSSLDVYHSNSDKPLPGIVIIPGGSYNRIMERDSERVAITFASHAFQAFVVRYPVVEHKDYQAAKSAVAQAFDHIVAHADELNVDPNMLGIIGFSAGGQLAAAYSNIAHTKAKFVGLGYPVIKPTIDDRMGVSTEDVTQLVNDNTPATFIWGSFNDQVTPFNDHILPYVQALRSHDVPVELHEFSTGNHGLALANKYTGIVNNDRTDEHMSEWFKLFLNWLKTLD</sequence>
<dbReference type="Pfam" id="PF20434">
    <property type="entry name" value="BD-FAE"/>
    <property type="match status" value="1"/>
</dbReference>
<dbReference type="SUPFAM" id="SSF53474">
    <property type="entry name" value="alpha/beta-Hydrolases"/>
    <property type="match status" value="1"/>
</dbReference>
<feature type="domain" description="BD-FAE-like" evidence="1">
    <location>
        <begin position="27"/>
        <end position="126"/>
    </location>
</feature>
<reference evidence="2 3" key="1">
    <citation type="submission" date="2009-01" db="EMBL/GenBank/DDBJ databases">
        <authorList>
            <person name="Qin X."/>
            <person name="Bachman B."/>
            <person name="Battles P."/>
            <person name="Bell A."/>
            <person name="Bess C."/>
            <person name="Bickham C."/>
            <person name="Chaboub L."/>
            <person name="Chen D."/>
            <person name="Coyle M."/>
            <person name="Deiros D.R."/>
            <person name="Dinh H."/>
            <person name="Forbes L."/>
            <person name="Fowler G."/>
            <person name="Francisco L."/>
            <person name="Fu Q."/>
            <person name="Gubbala S."/>
            <person name="Hale W."/>
            <person name="Han Y."/>
            <person name="Hemphill L."/>
            <person name="Highlander S.K."/>
            <person name="Hirani K."/>
            <person name="Hogues M."/>
            <person name="Jackson L."/>
            <person name="Jakkamsetti A."/>
            <person name="Javaid M."/>
            <person name="Jiang H."/>
            <person name="Korchina V."/>
            <person name="Kovar C."/>
            <person name="Lara F."/>
            <person name="Lee S."/>
            <person name="Mata R."/>
            <person name="Mathew T."/>
            <person name="Moen C."/>
            <person name="Morales K."/>
            <person name="Munidasa M."/>
            <person name="Nazareth L."/>
            <person name="Ngo R."/>
            <person name="Nguyen L."/>
            <person name="Okwuonu G."/>
            <person name="Ongeri F."/>
            <person name="Patil S."/>
            <person name="Petrosino J."/>
            <person name="Pham C."/>
            <person name="Pham P."/>
            <person name="Pu L.-L."/>
            <person name="Puazo M."/>
            <person name="Raj R."/>
            <person name="Reid J."/>
            <person name="Rouhana J."/>
            <person name="Saada N."/>
            <person name="Shang Y."/>
            <person name="Simmons D."/>
            <person name="Thornton R."/>
            <person name="Warren J."/>
            <person name="Weissenberger G."/>
            <person name="Zhang J."/>
            <person name="Zhang L."/>
            <person name="Zhou C."/>
            <person name="Zhu D."/>
            <person name="Muzny D."/>
            <person name="Worley K."/>
            <person name="Gibbs R."/>
        </authorList>
    </citation>
    <scope>NUCLEOTIDE SEQUENCE [LARGE SCALE GENOMIC DNA]</scope>
    <source>
        <strain evidence="2 3">ATCC 49540</strain>
    </source>
</reference>